<gene>
    <name evidence="1" type="ORF">MGSAQ_002374</name>
</gene>
<proteinExistence type="predicted"/>
<evidence type="ECO:0000313" key="1">
    <source>
        <dbReference type="EMBL" id="KTF06130.1"/>
    </source>
</evidence>
<accession>A0A1B6NRP0</accession>
<comment type="caution">
    <text evidence="1">The sequence shown here is derived from an EMBL/GenBank/DDBJ whole genome shotgun (WGS) entry which is preliminary data.</text>
</comment>
<reference evidence="1" key="1">
    <citation type="submission" date="2013-11" db="EMBL/GenBank/DDBJ databases">
        <title>Microbial diversity, functional groups and degradation webs in Northern and Southern Mediterranean and Red Sea marine crude oil polluted sites.</title>
        <authorList>
            <person name="Daffonchio D."/>
            <person name="Mapelli F."/>
            <person name="Ferrer M."/>
            <person name="Richter M."/>
            <person name="Cherif A."/>
            <person name="Malkawi H.I."/>
            <person name="Yakimov M.M."/>
            <person name="Abdel-Fattah Y.R."/>
            <person name="Blaghen M."/>
            <person name="Golyshin P.N."/>
            <person name="Kalogerakis N."/>
            <person name="Boon N."/>
            <person name="Magagnini M."/>
            <person name="Fava F."/>
        </authorList>
    </citation>
    <scope>NUCLEOTIDE SEQUENCE</scope>
</reference>
<organism evidence="1">
    <name type="scientific">marine sediment metagenome</name>
    <dbReference type="NCBI Taxonomy" id="412755"/>
    <lineage>
        <taxon>unclassified sequences</taxon>
        <taxon>metagenomes</taxon>
        <taxon>ecological metagenomes</taxon>
    </lineage>
</organism>
<protein>
    <submittedName>
        <fullName evidence="1">Uncharacterized protein</fullName>
    </submittedName>
</protein>
<sequence length="35" mass="4207">MPLVQPRWRAWQDHEKRFDNECCQCHQHGAQSRAG</sequence>
<dbReference type="EMBL" id="AYSL01001348">
    <property type="protein sequence ID" value="KTF06130.1"/>
    <property type="molecule type" value="Genomic_DNA"/>
</dbReference>
<name>A0A1B6NRP0_9ZZZZ</name>
<dbReference type="AlphaFoldDB" id="A0A1B6NRP0"/>